<dbReference type="InterPro" id="IPR035901">
    <property type="entry name" value="GIY-YIG_endonuc_sf"/>
</dbReference>
<dbReference type="Proteomes" id="UP000694892">
    <property type="component" value="Chromosome 6S"/>
</dbReference>
<evidence type="ECO:0000313" key="2">
    <source>
        <dbReference type="Proteomes" id="UP000694892"/>
    </source>
</evidence>
<protein>
    <recommendedName>
        <fullName evidence="3">GIY-YIG domain-containing protein</fullName>
    </recommendedName>
</protein>
<sequence length="176" mass="20075">MFRSVYSHTKEGKNIANSLVRAEQNRSEHNSNTRFLATPKNGTFPCLNCSKCNSTIKGEYITHPYQGHKIPITQYNTCHSDHVIYGLNCPCGKLYVGQTTRAVKVRIGEHKRSIGSFDPNNKKTHTSVGRHFSNDKHSAISLKWMALHKQEAKWIELLNTIEPKGMNEDLSWKCFL</sequence>
<gene>
    <name evidence="1" type="ORF">XELAEV_18033566mg</name>
</gene>
<evidence type="ECO:0000313" key="1">
    <source>
        <dbReference type="EMBL" id="OCT74581.1"/>
    </source>
</evidence>
<proteinExistence type="predicted"/>
<accession>A0A974HEJ1</accession>
<dbReference type="EMBL" id="CM004477">
    <property type="protein sequence ID" value="OCT74581.1"/>
    <property type="molecule type" value="Genomic_DNA"/>
</dbReference>
<dbReference type="AlphaFoldDB" id="A0A974HEJ1"/>
<evidence type="ECO:0008006" key="3">
    <source>
        <dbReference type="Google" id="ProtNLM"/>
    </source>
</evidence>
<organism evidence="1 2">
    <name type="scientific">Xenopus laevis</name>
    <name type="common">African clawed frog</name>
    <dbReference type="NCBI Taxonomy" id="8355"/>
    <lineage>
        <taxon>Eukaryota</taxon>
        <taxon>Metazoa</taxon>
        <taxon>Chordata</taxon>
        <taxon>Craniata</taxon>
        <taxon>Vertebrata</taxon>
        <taxon>Euteleostomi</taxon>
        <taxon>Amphibia</taxon>
        <taxon>Batrachia</taxon>
        <taxon>Anura</taxon>
        <taxon>Pipoidea</taxon>
        <taxon>Pipidae</taxon>
        <taxon>Xenopodinae</taxon>
        <taxon>Xenopus</taxon>
        <taxon>Xenopus</taxon>
    </lineage>
</organism>
<dbReference type="CDD" id="cd10442">
    <property type="entry name" value="GIY-YIG_PLEs"/>
    <property type="match status" value="1"/>
</dbReference>
<name>A0A974HEJ1_XENLA</name>
<reference evidence="2" key="1">
    <citation type="journal article" date="2016" name="Nature">
        <title>Genome evolution in the allotetraploid frog Xenopus laevis.</title>
        <authorList>
            <person name="Session A.M."/>
            <person name="Uno Y."/>
            <person name="Kwon T."/>
            <person name="Chapman J.A."/>
            <person name="Toyoda A."/>
            <person name="Takahashi S."/>
            <person name="Fukui A."/>
            <person name="Hikosaka A."/>
            <person name="Suzuki A."/>
            <person name="Kondo M."/>
            <person name="van Heeringen S.J."/>
            <person name="Quigley I."/>
            <person name="Heinz S."/>
            <person name="Ogino H."/>
            <person name="Ochi H."/>
            <person name="Hellsten U."/>
            <person name="Lyons J.B."/>
            <person name="Simakov O."/>
            <person name="Putnam N."/>
            <person name="Stites J."/>
            <person name="Kuroki Y."/>
            <person name="Tanaka T."/>
            <person name="Michiue T."/>
            <person name="Watanabe M."/>
            <person name="Bogdanovic O."/>
            <person name="Lister R."/>
            <person name="Georgiou G."/>
            <person name="Paranjpe S.S."/>
            <person name="van Kruijsbergen I."/>
            <person name="Shu S."/>
            <person name="Carlson J."/>
            <person name="Kinoshita T."/>
            <person name="Ohta Y."/>
            <person name="Mawaribuchi S."/>
            <person name="Jenkins J."/>
            <person name="Grimwood J."/>
            <person name="Schmutz J."/>
            <person name="Mitros T."/>
            <person name="Mozaffari S.V."/>
            <person name="Suzuki Y."/>
            <person name="Haramoto Y."/>
            <person name="Yamamoto T.S."/>
            <person name="Takagi C."/>
            <person name="Heald R."/>
            <person name="Miller K."/>
            <person name="Haudenschild C."/>
            <person name="Kitzman J."/>
            <person name="Nakayama T."/>
            <person name="Izutsu Y."/>
            <person name="Robert J."/>
            <person name="Fortriede J."/>
            <person name="Burns K."/>
            <person name="Lotay V."/>
            <person name="Karimi K."/>
            <person name="Yasuoka Y."/>
            <person name="Dichmann D.S."/>
            <person name="Flajnik M.F."/>
            <person name="Houston D.W."/>
            <person name="Shendure J."/>
            <person name="DuPasquier L."/>
            <person name="Vize P.D."/>
            <person name="Zorn A.M."/>
            <person name="Ito M."/>
            <person name="Marcotte E.M."/>
            <person name="Wallingford J.B."/>
            <person name="Ito Y."/>
            <person name="Asashima M."/>
            <person name="Ueno N."/>
            <person name="Matsuda Y."/>
            <person name="Veenstra G.J."/>
            <person name="Fujiyama A."/>
            <person name="Harland R.M."/>
            <person name="Taira M."/>
            <person name="Rokhsar D.S."/>
        </authorList>
    </citation>
    <scope>NUCLEOTIDE SEQUENCE [LARGE SCALE GENOMIC DNA]</scope>
    <source>
        <strain evidence="2">J</strain>
    </source>
</reference>
<dbReference type="Gene3D" id="3.40.1440.10">
    <property type="entry name" value="GIY-YIG endonuclease"/>
    <property type="match status" value="1"/>
</dbReference>